<organism evidence="2 3">
    <name type="scientific">Streptomyces clavifer</name>
    <dbReference type="NCBI Taxonomy" id="68188"/>
    <lineage>
        <taxon>Bacteria</taxon>
        <taxon>Bacillati</taxon>
        <taxon>Actinomycetota</taxon>
        <taxon>Actinomycetes</taxon>
        <taxon>Kitasatosporales</taxon>
        <taxon>Streptomycetaceae</taxon>
        <taxon>Streptomyces</taxon>
    </lineage>
</organism>
<dbReference type="Proteomes" id="UP001519311">
    <property type="component" value="Unassembled WGS sequence"/>
</dbReference>
<keyword evidence="3" id="KW-1185">Reference proteome</keyword>
<sequence length="127" mass="13302">MEEFLGLSSRLTGFDIDELREDDLAPELLGVVLEQVGAETYRRLAAAPDARDEELVAVAEALIRLWYTGSWQGSAGGGGPFLVSPRAYAGALVWRAIGGRAPGTSAPGFGSWAEPAEAAGAGAGRRR</sequence>
<gene>
    <name evidence="2" type="ORF">JOF59_005144</name>
</gene>
<name>A0ABS4VFP7_9ACTN</name>
<comment type="caution">
    <text evidence="2">The sequence shown here is derived from an EMBL/GenBank/DDBJ whole genome shotgun (WGS) entry which is preliminary data.</text>
</comment>
<feature type="region of interest" description="Disordered" evidence="1">
    <location>
        <begin position="104"/>
        <end position="127"/>
    </location>
</feature>
<evidence type="ECO:0008006" key="4">
    <source>
        <dbReference type="Google" id="ProtNLM"/>
    </source>
</evidence>
<dbReference type="EMBL" id="JAGINS010000001">
    <property type="protein sequence ID" value="MBP2362744.1"/>
    <property type="molecule type" value="Genomic_DNA"/>
</dbReference>
<accession>A0ABS4VFP7</accession>
<evidence type="ECO:0000313" key="2">
    <source>
        <dbReference type="EMBL" id="MBP2362744.1"/>
    </source>
</evidence>
<evidence type="ECO:0000256" key="1">
    <source>
        <dbReference type="SAM" id="MobiDB-lite"/>
    </source>
</evidence>
<protein>
    <recommendedName>
        <fullName evidence="4">Head-to-tail adaptor</fullName>
    </recommendedName>
</protein>
<proteinExistence type="predicted"/>
<reference evidence="2 3" key="1">
    <citation type="submission" date="2021-03" db="EMBL/GenBank/DDBJ databases">
        <title>Sequencing the genomes of 1000 actinobacteria strains.</title>
        <authorList>
            <person name="Klenk H.-P."/>
        </authorList>
    </citation>
    <scope>NUCLEOTIDE SEQUENCE [LARGE SCALE GENOMIC DNA]</scope>
    <source>
        <strain evidence="2 3">DSM 40843</strain>
    </source>
</reference>
<evidence type="ECO:0000313" key="3">
    <source>
        <dbReference type="Proteomes" id="UP001519311"/>
    </source>
</evidence>
<dbReference type="RefSeq" id="WP_056795651.1">
    <property type="nucleotide sequence ID" value="NZ_BMWJ01000005.1"/>
</dbReference>